<organism evidence="1 2">
    <name type="scientific">Cupriavidus taiwanensis</name>
    <dbReference type="NCBI Taxonomy" id="164546"/>
    <lineage>
        <taxon>Bacteria</taxon>
        <taxon>Pseudomonadati</taxon>
        <taxon>Pseudomonadota</taxon>
        <taxon>Betaproteobacteria</taxon>
        <taxon>Burkholderiales</taxon>
        <taxon>Burkholderiaceae</taxon>
        <taxon>Cupriavidus</taxon>
    </lineage>
</organism>
<dbReference type="EMBL" id="LT991976">
    <property type="protein sequence ID" value="SPK71107.1"/>
    <property type="molecule type" value="Genomic_DNA"/>
</dbReference>
<evidence type="ECO:0000313" key="2">
    <source>
        <dbReference type="Proteomes" id="UP000255505"/>
    </source>
</evidence>
<proteinExistence type="predicted"/>
<name>A0A375I917_9BURK</name>
<evidence type="ECO:0000313" key="1">
    <source>
        <dbReference type="EMBL" id="SPK71107.1"/>
    </source>
</evidence>
<dbReference type="AlphaFoldDB" id="A0A375I917"/>
<protein>
    <submittedName>
        <fullName evidence="1">Uncharacterized protein</fullName>
    </submittedName>
</protein>
<accession>A0A375I917</accession>
<reference evidence="1 2" key="1">
    <citation type="submission" date="2018-01" db="EMBL/GenBank/DDBJ databases">
        <authorList>
            <person name="Gaut B.S."/>
            <person name="Morton B.R."/>
            <person name="Clegg M.T."/>
            <person name="Duvall M.R."/>
        </authorList>
    </citation>
    <scope>NUCLEOTIDE SEQUENCE [LARGE SCALE GENOMIC DNA]</scope>
    <source>
        <strain evidence="1">Cupriavidus taiwanensis LMG 19425</strain>
    </source>
</reference>
<dbReference type="Proteomes" id="UP000255505">
    <property type="component" value="Chromosome I"/>
</dbReference>
<sequence length="64" mass="6862">MPVEPPLMYASAINGGKIAQFFEVMSCAAVSEMPNLLSEPDFSSYTIKTLLKSDVQPVQVVGPS</sequence>
<gene>
    <name evidence="1" type="ORF">CT19425_30331</name>
</gene>